<evidence type="ECO:0000313" key="8">
    <source>
        <dbReference type="Proteomes" id="UP000799772"/>
    </source>
</evidence>
<name>A0A9P4IJ99_9PEZI</name>
<keyword evidence="3 6" id="KW-0805">Transcription regulation</keyword>
<comment type="caution">
    <text evidence="7">The sequence shown here is derived from an EMBL/GenBank/DDBJ whole genome shotgun (WGS) entry which is preliminary data.</text>
</comment>
<evidence type="ECO:0000313" key="7">
    <source>
        <dbReference type="EMBL" id="KAF2102149.1"/>
    </source>
</evidence>
<sequence>MAPQQPQLDGGPPETLRRVDDQMKSIVQNLFNLIVQAHDHKGAATENAMREQIKNLVQNLSALSRTAPSLPIVVPPELIQYVQDARNPDIYTRQFVERVMELNQKLKGKSEAFGNFRDILARQMIAGIEGIEDDVHRVVESTGGSR</sequence>
<dbReference type="GO" id="GO:0016592">
    <property type="term" value="C:mediator complex"/>
    <property type="evidence" value="ECO:0007669"/>
    <property type="project" value="InterPro"/>
</dbReference>
<dbReference type="GO" id="GO:0003712">
    <property type="term" value="F:transcription coregulator activity"/>
    <property type="evidence" value="ECO:0007669"/>
    <property type="project" value="InterPro"/>
</dbReference>
<evidence type="ECO:0000256" key="6">
    <source>
        <dbReference type="RuleBase" id="RU364146"/>
    </source>
</evidence>
<dbReference type="Pfam" id="PF09748">
    <property type="entry name" value="Med10"/>
    <property type="match status" value="1"/>
</dbReference>
<keyword evidence="8" id="KW-1185">Reference proteome</keyword>
<evidence type="ECO:0000256" key="1">
    <source>
        <dbReference type="ARBA" id="ARBA00004123"/>
    </source>
</evidence>
<keyword evidence="5 6" id="KW-0539">Nucleus</keyword>
<dbReference type="AlphaFoldDB" id="A0A9P4IJ99"/>
<accession>A0A9P4IJ99</accession>
<dbReference type="OrthoDB" id="337270at2759"/>
<evidence type="ECO:0000256" key="4">
    <source>
        <dbReference type="ARBA" id="ARBA00023163"/>
    </source>
</evidence>
<comment type="similarity">
    <text evidence="2 6">Belongs to the Mediator complex subunit 10 family.</text>
</comment>
<evidence type="ECO:0000256" key="5">
    <source>
        <dbReference type="ARBA" id="ARBA00023242"/>
    </source>
</evidence>
<dbReference type="GO" id="GO:0006357">
    <property type="term" value="P:regulation of transcription by RNA polymerase II"/>
    <property type="evidence" value="ECO:0007669"/>
    <property type="project" value="InterPro"/>
</dbReference>
<gene>
    <name evidence="6" type="primary">MED10</name>
    <name evidence="7" type="ORF">NA57DRAFT_73583</name>
</gene>
<dbReference type="EMBL" id="ML978123">
    <property type="protein sequence ID" value="KAF2102149.1"/>
    <property type="molecule type" value="Genomic_DNA"/>
</dbReference>
<comment type="subcellular location">
    <subcellularLocation>
        <location evidence="1 6">Nucleus</location>
    </subcellularLocation>
</comment>
<dbReference type="InterPro" id="IPR019145">
    <property type="entry name" value="Mediator_Med10"/>
</dbReference>
<keyword evidence="6" id="KW-0010">Activator</keyword>
<comment type="subunit">
    <text evidence="6">Component of the Mediator complex.</text>
</comment>
<proteinExistence type="inferred from homology"/>
<organism evidence="7 8">
    <name type="scientific">Rhizodiscina lignyota</name>
    <dbReference type="NCBI Taxonomy" id="1504668"/>
    <lineage>
        <taxon>Eukaryota</taxon>
        <taxon>Fungi</taxon>
        <taxon>Dikarya</taxon>
        <taxon>Ascomycota</taxon>
        <taxon>Pezizomycotina</taxon>
        <taxon>Dothideomycetes</taxon>
        <taxon>Pleosporomycetidae</taxon>
        <taxon>Aulographales</taxon>
        <taxon>Rhizodiscinaceae</taxon>
        <taxon>Rhizodiscina</taxon>
    </lineage>
</organism>
<reference evidence="7" key="1">
    <citation type="journal article" date="2020" name="Stud. Mycol.">
        <title>101 Dothideomycetes genomes: a test case for predicting lifestyles and emergence of pathogens.</title>
        <authorList>
            <person name="Haridas S."/>
            <person name="Albert R."/>
            <person name="Binder M."/>
            <person name="Bloem J."/>
            <person name="Labutti K."/>
            <person name="Salamov A."/>
            <person name="Andreopoulos B."/>
            <person name="Baker S."/>
            <person name="Barry K."/>
            <person name="Bills G."/>
            <person name="Bluhm B."/>
            <person name="Cannon C."/>
            <person name="Castanera R."/>
            <person name="Culley D."/>
            <person name="Daum C."/>
            <person name="Ezra D."/>
            <person name="Gonzalez J."/>
            <person name="Henrissat B."/>
            <person name="Kuo A."/>
            <person name="Liang C."/>
            <person name="Lipzen A."/>
            <person name="Lutzoni F."/>
            <person name="Magnuson J."/>
            <person name="Mondo S."/>
            <person name="Nolan M."/>
            <person name="Ohm R."/>
            <person name="Pangilinan J."/>
            <person name="Park H.-J."/>
            <person name="Ramirez L."/>
            <person name="Alfaro M."/>
            <person name="Sun H."/>
            <person name="Tritt A."/>
            <person name="Yoshinaga Y."/>
            <person name="Zwiers L.-H."/>
            <person name="Turgeon B."/>
            <person name="Goodwin S."/>
            <person name="Spatafora J."/>
            <person name="Crous P."/>
            <person name="Grigoriev I."/>
        </authorList>
    </citation>
    <scope>NUCLEOTIDE SEQUENCE</scope>
    <source>
        <strain evidence="7">CBS 133067</strain>
    </source>
</reference>
<protein>
    <recommendedName>
        <fullName evidence="6">Mediator of RNA polymerase II transcription subunit 10</fullName>
    </recommendedName>
    <alternativeName>
        <fullName evidence="6">Mediator complex subunit 10</fullName>
    </alternativeName>
</protein>
<comment type="function">
    <text evidence="6">Component of the Mediator complex, a coactivator involved in the regulated transcription of nearly all RNA polymerase II-dependent genes. Mediator functions as a bridge to convey information from gene-specific regulatory proteins to the basal RNA polymerase II transcription machinery. Mediator is recruited to promoters by direct interactions with regulatory proteins and serves as a scaffold for the assembly of a functional preinitiation complex with RNA polymerase II and the general transcription factors.</text>
</comment>
<evidence type="ECO:0000256" key="3">
    <source>
        <dbReference type="ARBA" id="ARBA00023015"/>
    </source>
</evidence>
<evidence type="ECO:0000256" key="2">
    <source>
        <dbReference type="ARBA" id="ARBA00005389"/>
    </source>
</evidence>
<keyword evidence="4 6" id="KW-0804">Transcription</keyword>
<dbReference type="Proteomes" id="UP000799772">
    <property type="component" value="Unassembled WGS sequence"/>
</dbReference>